<keyword evidence="3" id="KW-1185">Reference proteome</keyword>
<dbReference type="RefSeq" id="XP_056510976.1">
    <property type="nucleotide sequence ID" value="XM_056655363.1"/>
</dbReference>
<evidence type="ECO:0000313" key="2">
    <source>
        <dbReference type="EMBL" id="KAJ5095425.1"/>
    </source>
</evidence>
<reference evidence="2" key="2">
    <citation type="journal article" date="2023" name="IMA Fungus">
        <title>Comparative genomic study of the Penicillium genus elucidates a diverse pangenome and 15 lateral gene transfer events.</title>
        <authorList>
            <person name="Petersen C."/>
            <person name="Sorensen T."/>
            <person name="Nielsen M.R."/>
            <person name="Sondergaard T.E."/>
            <person name="Sorensen J.L."/>
            <person name="Fitzpatrick D.A."/>
            <person name="Frisvad J.C."/>
            <person name="Nielsen K.L."/>
        </authorList>
    </citation>
    <scope>NUCLEOTIDE SEQUENCE</scope>
    <source>
        <strain evidence="2">IBT 34128</strain>
    </source>
</reference>
<evidence type="ECO:0000256" key="1">
    <source>
        <dbReference type="SAM" id="MobiDB-lite"/>
    </source>
</evidence>
<dbReference type="EMBL" id="JAPMSZ010000007">
    <property type="protein sequence ID" value="KAJ5095425.1"/>
    <property type="molecule type" value="Genomic_DNA"/>
</dbReference>
<feature type="region of interest" description="Disordered" evidence="1">
    <location>
        <begin position="86"/>
        <end position="109"/>
    </location>
</feature>
<dbReference type="Proteomes" id="UP001141434">
    <property type="component" value="Unassembled WGS sequence"/>
</dbReference>
<evidence type="ECO:0000313" key="3">
    <source>
        <dbReference type="Proteomes" id="UP001141434"/>
    </source>
</evidence>
<dbReference type="GeneID" id="81394531"/>
<proteinExistence type="predicted"/>
<reference evidence="2" key="1">
    <citation type="submission" date="2022-11" db="EMBL/GenBank/DDBJ databases">
        <authorList>
            <person name="Petersen C."/>
        </authorList>
    </citation>
    <scope>NUCLEOTIDE SEQUENCE</scope>
    <source>
        <strain evidence="2">IBT 34128</strain>
    </source>
</reference>
<protein>
    <submittedName>
        <fullName evidence="2">Uncharacterized protein</fullName>
    </submittedName>
</protein>
<name>A0A9W9F8F1_9EURO</name>
<gene>
    <name evidence="2" type="ORF">NUU61_004781</name>
</gene>
<accession>A0A9W9F8F1</accession>
<dbReference type="AlphaFoldDB" id="A0A9W9F8F1"/>
<organism evidence="2 3">
    <name type="scientific">Penicillium alfredii</name>
    <dbReference type="NCBI Taxonomy" id="1506179"/>
    <lineage>
        <taxon>Eukaryota</taxon>
        <taxon>Fungi</taxon>
        <taxon>Dikarya</taxon>
        <taxon>Ascomycota</taxon>
        <taxon>Pezizomycotina</taxon>
        <taxon>Eurotiomycetes</taxon>
        <taxon>Eurotiomycetidae</taxon>
        <taxon>Eurotiales</taxon>
        <taxon>Aspergillaceae</taxon>
        <taxon>Penicillium</taxon>
    </lineage>
</organism>
<sequence>MHDCVFLRLENRLFHQLCNLRNAQCIINRKARFFKGQPALVDPKLPGMLLTQKHIRGACFPFIRAYYQTWGLMKVDAAEVEKRLGSMTMKPPGTRRKPRFEVGAEASVG</sequence>
<comment type="caution">
    <text evidence="2">The sequence shown here is derived from an EMBL/GenBank/DDBJ whole genome shotgun (WGS) entry which is preliminary data.</text>
</comment>